<reference evidence="2" key="1">
    <citation type="submission" date="2016-01" db="EMBL/GenBank/DDBJ databases">
        <title>Isolation and Characterization of Enterobacteria phage CBB.</title>
        <authorList>
            <person name="Buttimer C.T.H."/>
            <person name="Hendrix H."/>
            <person name="Alexandre H."/>
            <person name="O'Mahony J."/>
            <person name="Lavigne R."/>
            <person name="Coffey A."/>
        </authorList>
    </citation>
    <scope>NUCLEOTIDE SEQUENCE [LARGE SCALE GENOMIC DNA]</scope>
</reference>
<dbReference type="EMBL" id="KU574722">
    <property type="protein sequence ID" value="AMM43922.1"/>
    <property type="molecule type" value="Genomic_DNA"/>
</dbReference>
<dbReference type="Proteomes" id="UP000223891">
    <property type="component" value="Segment"/>
</dbReference>
<evidence type="ECO:0000313" key="1">
    <source>
        <dbReference type="EMBL" id="AMM43922.1"/>
    </source>
</evidence>
<sequence>MSHFTVLVHLTEEEVKNNIQECAAIKLQPYHEFECTGVKDQYVVKVDETDEKLYDYNTETVEAVYDEDGALLGSKYSEACKRFWQRAGYGYSSEDKFELPEGYTLRKTPLNEIYTFEGFLRDWHGYSLDGEYSSLEDGKFYRFTNPNAKWDWWTVGGRWSGMFLDTNGQKQDIIQKKDWDLAGEATKAITDFAPFFDRFEEHADKFDGVVFMSWDECCDKFKTPDGKTDYNSAREFYHNQEYKNILKTVFSSVGDGEHEWLLHDPNNFYNVSREDFMKARIFNRIGTFAVLDDAGWHEKGSMGWFACVSDEKADWNQIYLDKINSIPDNDYLVLVDCHI</sequence>
<gene>
    <name evidence="1" type="ORF">CBB_359</name>
</gene>
<organism evidence="1 2">
    <name type="scientific">Pectobacterium phage vB_PcaM_CBB</name>
    <dbReference type="NCBI Taxonomy" id="2772511"/>
    <lineage>
        <taxon>Viruses</taxon>
        <taxon>Duplodnaviria</taxon>
        <taxon>Heunggongvirae</taxon>
        <taxon>Uroviricota</taxon>
        <taxon>Caudoviricetes</taxon>
        <taxon>Mimasvirus</taxon>
        <taxon>Mimasvirus CBB</taxon>
    </lineage>
</organism>
<proteinExistence type="predicted"/>
<name>A0A1L2CV63_9CAUD</name>
<accession>A0A1L2CV63</accession>
<evidence type="ECO:0000313" key="2">
    <source>
        <dbReference type="Proteomes" id="UP000223891"/>
    </source>
</evidence>
<protein>
    <submittedName>
        <fullName evidence="1">Uncharacterized protein</fullName>
    </submittedName>
</protein>
<keyword evidence="2" id="KW-1185">Reference proteome</keyword>